<evidence type="ECO:0000256" key="1">
    <source>
        <dbReference type="ARBA" id="ARBA00022741"/>
    </source>
</evidence>
<dbReference type="OrthoDB" id="14083at2"/>
<dbReference type="InterPro" id="IPR006675">
    <property type="entry name" value="HDIG_dom"/>
</dbReference>
<keyword evidence="4" id="KW-1185">Reference proteome</keyword>
<dbReference type="GO" id="GO:0000166">
    <property type="term" value="F:nucleotide binding"/>
    <property type="evidence" value="ECO:0007669"/>
    <property type="project" value="UniProtKB-KW"/>
</dbReference>
<sequence>MSQPFKDAVGFCKTIMRNGFDAYVVNARLQQQTLGDHAEQPEIDISTDMSAEDLTRLFPNIKPSDDSELLGFFKEGESTYFFYNSPAATDAHPEECVARLTPRLMKRLEQRGEIPLSSVCPYIPSAVETMDGFADFSAGEVRFLGIPDETLKRDYLLAVRALRFAANFQLPIEPNSWLSIVRGARRVLDYVSVTDIMDEWRKVEVENMWQFVQYLFDSQILHGLIPEVAALSRVTQIKNPEAGEETVLEHTINVMKRYPEELPYDWFGTMACLFHDVGKLFTAEYFEGQWTFYQHHYVGARVTRKLLKRLRFEPADVDLICGLVKNHMRPHFMLTDKGIRRFKALDEYPRIMEMVRADIKAREGSYREFNHNLKMLERADIPEDNLEPLLNGNEIMQSTGLKPGPQVGLIRDNLLQAQIEGEVLSQEDAIRFVRNYARREQLK</sequence>
<dbReference type="Gene3D" id="1.10.3090.10">
    <property type="entry name" value="cca-adding enzyme, domain 2"/>
    <property type="match status" value="1"/>
</dbReference>
<keyword evidence="1" id="KW-0547">Nucleotide-binding</keyword>
<dbReference type="CDD" id="cd00077">
    <property type="entry name" value="HDc"/>
    <property type="match status" value="1"/>
</dbReference>
<dbReference type="Pfam" id="PF01966">
    <property type="entry name" value="HD"/>
    <property type="match status" value="1"/>
</dbReference>
<dbReference type="NCBIfam" id="TIGR00277">
    <property type="entry name" value="HDIG"/>
    <property type="match status" value="1"/>
</dbReference>
<accession>A0A1T4XWA8</accession>
<feature type="domain" description="HD" evidence="2">
    <location>
        <begin position="270"/>
        <end position="334"/>
    </location>
</feature>
<evidence type="ECO:0000313" key="4">
    <source>
        <dbReference type="Proteomes" id="UP000190027"/>
    </source>
</evidence>
<evidence type="ECO:0000259" key="2">
    <source>
        <dbReference type="Pfam" id="PF01966"/>
    </source>
</evidence>
<dbReference type="InterPro" id="IPR006674">
    <property type="entry name" value="HD_domain"/>
</dbReference>
<protein>
    <submittedName>
        <fullName evidence="3">Poly(A) polymerase</fullName>
    </submittedName>
</protein>
<dbReference type="STRING" id="1121449.SAMN02745704_02474"/>
<dbReference type="PANTHER" id="PTHR47545">
    <property type="entry name" value="MULTIFUNCTIONAL CCA PROTEIN"/>
    <property type="match status" value="1"/>
</dbReference>
<dbReference type="EMBL" id="FUYC01000017">
    <property type="protein sequence ID" value="SKA93341.1"/>
    <property type="molecule type" value="Genomic_DNA"/>
</dbReference>
<evidence type="ECO:0000313" key="3">
    <source>
        <dbReference type="EMBL" id="SKA93341.1"/>
    </source>
</evidence>
<dbReference type="InterPro" id="IPR050124">
    <property type="entry name" value="tRNA_CCA-adding_enzyme"/>
</dbReference>
<dbReference type="Gene3D" id="1.10.246.80">
    <property type="match status" value="1"/>
</dbReference>
<dbReference type="InterPro" id="IPR003607">
    <property type="entry name" value="HD/PDEase_dom"/>
</dbReference>
<gene>
    <name evidence="3" type="ORF">SAMN02745704_02474</name>
</gene>
<name>A0A1T4XWA8_9BACT</name>
<proteinExistence type="predicted"/>
<organism evidence="3 4">
    <name type="scientific">Paucidesulfovibrio gracilis DSM 16080</name>
    <dbReference type="NCBI Taxonomy" id="1121449"/>
    <lineage>
        <taxon>Bacteria</taxon>
        <taxon>Pseudomonadati</taxon>
        <taxon>Thermodesulfobacteriota</taxon>
        <taxon>Desulfovibrionia</taxon>
        <taxon>Desulfovibrionales</taxon>
        <taxon>Desulfovibrionaceae</taxon>
        <taxon>Paucidesulfovibrio</taxon>
    </lineage>
</organism>
<dbReference type="RefSeq" id="WP_078718015.1">
    <property type="nucleotide sequence ID" value="NZ_FUYC01000017.1"/>
</dbReference>
<dbReference type="SUPFAM" id="SSF81891">
    <property type="entry name" value="Poly A polymerase C-terminal region-like"/>
    <property type="match status" value="1"/>
</dbReference>
<reference evidence="3 4" key="1">
    <citation type="submission" date="2017-02" db="EMBL/GenBank/DDBJ databases">
        <authorList>
            <person name="Peterson S.W."/>
        </authorList>
    </citation>
    <scope>NUCLEOTIDE SEQUENCE [LARGE SCALE GENOMIC DNA]</scope>
    <source>
        <strain evidence="3 4">DSM 16080</strain>
    </source>
</reference>
<dbReference type="Proteomes" id="UP000190027">
    <property type="component" value="Unassembled WGS sequence"/>
</dbReference>
<dbReference type="AlphaFoldDB" id="A0A1T4XWA8"/>